<organism evidence="2 3">
    <name type="scientific">Pseudomonas putida</name>
    <name type="common">Arthrobacter siderocapsulatus</name>
    <dbReference type="NCBI Taxonomy" id="303"/>
    <lineage>
        <taxon>Bacteria</taxon>
        <taxon>Pseudomonadati</taxon>
        <taxon>Pseudomonadota</taxon>
        <taxon>Gammaproteobacteria</taxon>
        <taxon>Pseudomonadales</taxon>
        <taxon>Pseudomonadaceae</taxon>
        <taxon>Pseudomonas</taxon>
    </lineage>
</organism>
<reference evidence="2 3" key="1">
    <citation type="submission" date="2016-08" db="EMBL/GenBank/DDBJ databases">
        <authorList>
            <person name="Seilhamer J.J."/>
        </authorList>
    </citation>
    <scope>NUCLEOTIDE SEQUENCE [LARGE SCALE GENOMIC DNA]</scope>
    <source>
        <strain evidence="2 3">KH-21-114</strain>
    </source>
</reference>
<accession>A0A2S3X5N5</accession>
<evidence type="ECO:0000313" key="2">
    <source>
        <dbReference type="EMBL" id="POG10902.1"/>
    </source>
</evidence>
<dbReference type="InterPro" id="IPR046252">
    <property type="entry name" value="DUF6285"/>
</dbReference>
<dbReference type="EMBL" id="MINH01000019">
    <property type="protein sequence ID" value="POG10902.1"/>
    <property type="molecule type" value="Genomic_DNA"/>
</dbReference>
<name>A0A2S3X5N5_PSEPU</name>
<feature type="domain" description="DUF6285" evidence="1">
    <location>
        <begin position="23"/>
        <end position="115"/>
    </location>
</feature>
<comment type="caution">
    <text evidence="2">The sequence shown here is derived from an EMBL/GenBank/DDBJ whole genome shotgun (WGS) entry which is preliminary data.</text>
</comment>
<sequence>MTQPYAHELLEIARQTLLEQVLPALSGELRYPALMIANAMAIAARENRLDAAASLQEQAHLTALIDAPAPSLQEARRQLAQAIRHGRHDTPHSARSLVETLRRVTLDRLAISNPKAVR</sequence>
<protein>
    <submittedName>
        <fullName evidence="2">Acyl-CoA dehydrogenase</fullName>
    </submittedName>
</protein>
<proteinExistence type="predicted"/>
<dbReference type="OrthoDB" id="8480752at2"/>
<dbReference type="Proteomes" id="UP000237230">
    <property type="component" value="Unassembled WGS sequence"/>
</dbReference>
<dbReference type="AlphaFoldDB" id="A0A2S3X5N5"/>
<evidence type="ECO:0000313" key="3">
    <source>
        <dbReference type="Proteomes" id="UP000237230"/>
    </source>
</evidence>
<evidence type="ECO:0000259" key="1">
    <source>
        <dbReference type="Pfam" id="PF19802"/>
    </source>
</evidence>
<dbReference type="Pfam" id="PF19802">
    <property type="entry name" value="DUF6285"/>
    <property type="match status" value="1"/>
</dbReference>
<gene>
    <name evidence="2" type="ORF">BGP84_14595</name>
</gene>
<reference evidence="2 3" key="2">
    <citation type="submission" date="2018-03" db="EMBL/GenBank/DDBJ databases">
        <title>Draft genome of Pseudomonas putida strain KH-21-114.</title>
        <authorList>
            <person name="Yoshizawa S."/>
            <person name="Khan N.H."/>
            <person name="Nishimura M."/>
            <person name="Chiura H.X."/>
            <person name="Ogura Y."/>
            <person name="Hayashi T."/>
            <person name="Kogure K."/>
        </authorList>
    </citation>
    <scope>NUCLEOTIDE SEQUENCE [LARGE SCALE GENOMIC DNA]</scope>
    <source>
        <strain evidence="2 3">KH-21-114</strain>
    </source>
</reference>
<dbReference type="RefSeq" id="WP_103447662.1">
    <property type="nucleotide sequence ID" value="NZ_MINH01000019.1"/>
</dbReference>